<dbReference type="PANTHER" id="PTHR46082">
    <property type="entry name" value="ATP/GTP-BINDING PROTEIN-RELATED"/>
    <property type="match status" value="1"/>
</dbReference>
<organism evidence="3 4">
    <name type="scientific">Lepraria neglecta</name>
    <dbReference type="NCBI Taxonomy" id="209136"/>
    <lineage>
        <taxon>Eukaryota</taxon>
        <taxon>Fungi</taxon>
        <taxon>Dikarya</taxon>
        <taxon>Ascomycota</taxon>
        <taxon>Pezizomycotina</taxon>
        <taxon>Lecanoromycetes</taxon>
        <taxon>OSLEUM clade</taxon>
        <taxon>Lecanoromycetidae</taxon>
        <taxon>Lecanorales</taxon>
        <taxon>Lecanorineae</taxon>
        <taxon>Stereocaulaceae</taxon>
        <taxon>Lepraria</taxon>
    </lineage>
</organism>
<name>A0AAD9Z1L6_9LECA</name>
<dbReference type="AlphaFoldDB" id="A0AAD9Z1L6"/>
<evidence type="ECO:0008006" key="5">
    <source>
        <dbReference type="Google" id="ProtNLM"/>
    </source>
</evidence>
<dbReference type="Gene3D" id="1.25.40.10">
    <property type="entry name" value="Tetratricopeptide repeat domain"/>
    <property type="match status" value="1"/>
</dbReference>
<dbReference type="Pfam" id="PF00931">
    <property type="entry name" value="NB-ARC"/>
    <property type="match status" value="1"/>
</dbReference>
<keyword evidence="4" id="KW-1185">Reference proteome</keyword>
<protein>
    <recommendedName>
        <fullName evidence="5">NB-ARC domain-containing protein</fullName>
    </recommendedName>
</protein>
<evidence type="ECO:0000313" key="3">
    <source>
        <dbReference type="EMBL" id="KAK3169846.1"/>
    </source>
</evidence>
<sequence length="576" mass="66391">MRLHDLKDDEVEDVRILVVWGLGGAGKSQLVLNYIREYRRDYAAVFWIEAGSKESIERDYIQIYRFLYGRQMDTGPRMVKVEDTVPMVKRWFHGREGRWLVVLDSADTIDNDRDKSYIDLEYFMPDAPGVHVIITSRSSTAKEMTTLEAVEVADMEPAEAVALFRRGAKLQEEGQEIRTEVAQIVKELGYLALAITLVGSYISVIPRLSSDIRKYLPEYRERRKELLHQRPQQHIHRYGESVLSTWEASFDAITHQHPAASRLLSVLAFMNFDDIFISLFDRKATHITEPLEALSSSAQTWWLYIFPETDGNSYELESAFQTLQTYSLIQWRSDQRSYSMHKLVHAWGQDRLEATRQEQLSSLTLELLADATTDYQSDSSYRLRLVPHLMASFSVYSQTYNSIGETTRDRLTTIKRIGDFLYTTGRWTEAYNTRVFYFQGMRKFLGAEHPDTLGSMNNLAEVIRHQGKYEEAEEMHRQILALKETVLGKEHPHTLGSMNNLASVLDSQGKYKEAEEMHRQALALRKTVLGKEHPDTLGSMNNLAEVMRHQGKYEEAEEIHRQALALRETVLGKGAS</sequence>
<dbReference type="Pfam" id="PF13374">
    <property type="entry name" value="TPR_10"/>
    <property type="match status" value="1"/>
</dbReference>
<feature type="domain" description="NB-ARC" evidence="1">
    <location>
        <begin position="11"/>
        <end position="166"/>
    </location>
</feature>
<dbReference type="EMBL" id="JASNWA010000009">
    <property type="protein sequence ID" value="KAK3169846.1"/>
    <property type="molecule type" value="Genomic_DNA"/>
</dbReference>
<dbReference type="InterPro" id="IPR053137">
    <property type="entry name" value="NLR-like"/>
</dbReference>
<comment type="caution">
    <text evidence="3">The sequence shown here is derived from an EMBL/GenBank/DDBJ whole genome shotgun (WGS) entry which is preliminary data.</text>
</comment>
<gene>
    <name evidence="3" type="ORF">OEA41_009230</name>
</gene>
<proteinExistence type="predicted"/>
<dbReference type="InterPro" id="IPR056681">
    <property type="entry name" value="DUF7779"/>
</dbReference>
<dbReference type="Pfam" id="PF25000">
    <property type="entry name" value="DUF7779"/>
    <property type="match status" value="1"/>
</dbReference>
<dbReference type="InterPro" id="IPR027417">
    <property type="entry name" value="P-loop_NTPase"/>
</dbReference>
<evidence type="ECO:0000313" key="4">
    <source>
        <dbReference type="Proteomes" id="UP001276659"/>
    </source>
</evidence>
<dbReference type="Proteomes" id="UP001276659">
    <property type="component" value="Unassembled WGS sequence"/>
</dbReference>
<dbReference type="SUPFAM" id="SSF48452">
    <property type="entry name" value="TPR-like"/>
    <property type="match status" value="1"/>
</dbReference>
<dbReference type="GO" id="GO:0043531">
    <property type="term" value="F:ADP binding"/>
    <property type="evidence" value="ECO:0007669"/>
    <property type="project" value="InterPro"/>
</dbReference>
<dbReference type="InterPro" id="IPR002182">
    <property type="entry name" value="NB-ARC"/>
</dbReference>
<dbReference type="Pfam" id="PF13424">
    <property type="entry name" value="TPR_12"/>
    <property type="match status" value="1"/>
</dbReference>
<reference evidence="3" key="1">
    <citation type="submission" date="2022-11" db="EMBL/GenBank/DDBJ databases">
        <title>Chromosomal genome sequence assembly and mating type (MAT) locus characterization of the leprose asexual lichenized fungus Lepraria neglecta (Nyl.) Erichsen.</title>
        <authorList>
            <person name="Allen J.L."/>
            <person name="Pfeffer B."/>
        </authorList>
    </citation>
    <scope>NUCLEOTIDE SEQUENCE</scope>
    <source>
        <strain evidence="3">Allen 5258</strain>
    </source>
</reference>
<feature type="domain" description="DUF7779" evidence="2">
    <location>
        <begin position="254"/>
        <end position="355"/>
    </location>
</feature>
<dbReference type="InterPro" id="IPR019734">
    <property type="entry name" value="TPR_rpt"/>
</dbReference>
<dbReference type="SMART" id="SM00028">
    <property type="entry name" value="TPR"/>
    <property type="match status" value="3"/>
</dbReference>
<dbReference type="SUPFAM" id="SSF52540">
    <property type="entry name" value="P-loop containing nucleoside triphosphate hydrolases"/>
    <property type="match status" value="1"/>
</dbReference>
<accession>A0AAD9Z1L6</accession>
<evidence type="ECO:0000259" key="2">
    <source>
        <dbReference type="Pfam" id="PF25000"/>
    </source>
</evidence>
<dbReference type="InterPro" id="IPR011990">
    <property type="entry name" value="TPR-like_helical_dom_sf"/>
</dbReference>
<dbReference type="Gene3D" id="3.40.50.300">
    <property type="entry name" value="P-loop containing nucleotide triphosphate hydrolases"/>
    <property type="match status" value="1"/>
</dbReference>
<dbReference type="PANTHER" id="PTHR46082:SF6">
    <property type="entry name" value="AAA+ ATPASE DOMAIN-CONTAINING PROTEIN-RELATED"/>
    <property type="match status" value="1"/>
</dbReference>
<evidence type="ECO:0000259" key="1">
    <source>
        <dbReference type="Pfam" id="PF00931"/>
    </source>
</evidence>